<protein>
    <submittedName>
        <fullName evidence="1">Uncharacterized protein</fullName>
    </submittedName>
</protein>
<evidence type="ECO:0000313" key="1">
    <source>
        <dbReference type="EMBL" id="MXQ73726.1"/>
    </source>
</evidence>
<gene>
    <name evidence="1" type="ORF">GSF08_07220</name>
</gene>
<evidence type="ECO:0000313" key="2">
    <source>
        <dbReference type="Proteomes" id="UP000434036"/>
    </source>
</evidence>
<reference evidence="1 2" key="2">
    <citation type="submission" date="2020-01" db="EMBL/GenBank/DDBJ databases">
        <title>Clostridiaceae sp. nov. isolated from the gut of human by culturomics.</title>
        <authorList>
            <person name="Chang Y."/>
        </authorList>
    </citation>
    <scope>NUCLEOTIDE SEQUENCE [LARGE SCALE GENOMIC DNA]</scope>
    <source>
        <strain evidence="1 2">DONG20-135</strain>
    </source>
</reference>
<proteinExistence type="predicted"/>
<accession>A0A6N8U6A4</accession>
<reference evidence="1 2" key="1">
    <citation type="submission" date="2019-12" db="EMBL/GenBank/DDBJ databases">
        <authorList>
            <person name="Yang R."/>
        </authorList>
    </citation>
    <scope>NUCLEOTIDE SEQUENCE [LARGE SCALE GENOMIC DNA]</scope>
    <source>
        <strain evidence="1 2">DONG20-135</strain>
    </source>
</reference>
<comment type="caution">
    <text evidence="1">The sequence shown here is derived from an EMBL/GenBank/DDBJ whole genome shotgun (WGS) entry which is preliminary data.</text>
</comment>
<dbReference type="EMBL" id="WUUQ01000002">
    <property type="protein sequence ID" value="MXQ73726.1"/>
    <property type="molecule type" value="Genomic_DNA"/>
</dbReference>
<keyword evidence="2" id="KW-1185">Reference proteome</keyword>
<name>A0A6N8U6A4_9FIRM</name>
<organism evidence="1 2">
    <name type="scientific">Copranaerobaculum intestinale</name>
    <dbReference type="NCBI Taxonomy" id="2692629"/>
    <lineage>
        <taxon>Bacteria</taxon>
        <taxon>Bacillati</taxon>
        <taxon>Bacillota</taxon>
        <taxon>Erysipelotrichia</taxon>
        <taxon>Erysipelotrichales</taxon>
        <taxon>Erysipelotrichaceae</taxon>
        <taxon>Copranaerobaculum</taxon>
    </lineage>
</organism>
<dbReference type="RefSeq" id="WP_160625137.1">
    <property type="nucleotide sequence ID" value="NZ_WUUQ01000002.1"/>
</dbReference>
<sequence>MEKQLLESFLESVDEMNRPFVEQLHTYLIKHRCTCDIKSAKSGYVVSYLSSDTKRTLATFVFRKSGIRMRIFADHIQDYQELLDELPKSMKKDIQKASLCKRLINPDDCNPKCSMGYTFQMGEETYQKCRYMAFMPKLSNENNPYIQRILETELQYIKTAG</sequence>
<dbReference type="AlphaFoldDB" id="A0A6N8U6A4"/>
<dbReference type="Proteomes" id="UP000434036">
    <property type="component" value="Unassembled WGS sequence"/>
</dbReference>